<dbReference type="GO" id="GO:0009307">
    <property type="term" value="P:DNA restriction-modification system"/>
    <property type="evidence" value="ECO:0007669"/>
    <property type="project" value="UniProtKB-KW"/>
</dbReference>
<dbReference type="PANTHER" id="PTHR30408:SF12">
    <property type="entry name" value="TYPE I RESTRICTION ENZYME MJAVIII SPECIFICITY SUBUNIT"/>
    <property type="match status" value="1"/>
</dbReference>
<gene>
    <name evidence="5" type="ORF">SAMN04244572_03168</name>
</gene>
<dbReference type="PANTHER" id="PTHR30408">
    <property type="entry name" value="TYPE-1 RESTRICTION ENZYME ECOKI SPECIFICITY PROTEIN"/>
    <property type="match status" value="1"/>
</dbReference>
<reference evidence="5 6" key="1">
    <citation type="submission" date="2016-10" db="EMBL/GenBank/DDBJ databases">
        <authorList>
            <person name="de Groot N.N."/>
        </authorList>
    </citation>
    <scope>NUCLEOTIDE SEQUENCE [LARGE SCALE GENOMIC DNA]</scope>
    <source>
        <strain evidence="5 6">DSM 373</strain>
    </source>
</reference>
<evidence type="ECO:0000313" key="6">
    <source>
        <dbReference type="Proteomes" id="UP000199250"/>
    </source>
</evidence>
<keyword evidence="3" id="KW-0238">DNA-binding</keyword>
<dbReference type="Gene3D" id="1.10.287.1120">
    <property type="entry name" value="Bipartite methylase S protein"/>
    <property type="match status" value="1"/>
</dbReference>
<dbReference type="EMBL" id="FNYQ01000062">
    <property type="protein sequence ID" value="SEJ22218.1"/>
    <property type="molecule type" value="Genomic_DNA"/>
</dbReference>
<dbReference type="SUPFAM" id="SSF116734">
    <property type="entry name" value="DNA methylase specificity domain"/>
    <property type="match status" value="2"/>
</dbReference>
<dbReference type="InterPro" id="IPR052021">
    <property type="entry name" value="Type-I_RS_S_subunit"/>
</dbReference>
<proteinExistence type="inferred from homology"/>
<keyword evidence="2" id="KW-0680">Restriction system</keyword>
<evidence type="ECO:0000256" key="3">
    <source>
        <dbReference type="ARBA" id="ARBA00023125"/>
    </source>
</evidence>
<evidence type="ECO:0000256" key="2">
    <source>
        <dbReference type="ARBA" id="ARBA00022747"/>
    </source>
</evidence>
<dbReference type="Gene3D" id="3.90.220.20">
    <property type="entry name" value="DNA methylase specificity domains"/>
    <property type="match status" value="2"/>
</dbReference>
<evidence type="ECO:0000313" key="5">
    <source>
        <dbReference type="EMBL" id="SEJ22218.1"/>
    </source>
</evidence>
<sequence>MATNQGFKSIVFKNPEEGGYYFHLFEKVKPELIRRASGTTFLEISGTEFGSIQVPSPPVPEKKFIAKILDTLDTLDTAIRETEALIDKLKAVKQGLLHDLLTRGIDANGQLRPPQSEAPQLYKESPLGWIPKEWEVGIFGDMIDHIIDFRGRTPKKLGMDWGGGNILALSANNVQPGGIDVSREAYFGSERLYQKWMTSGDAQKGDVLLTMEAPLGNVAQIPDEEKYILSQRVIAMRFKPAVLLSDFAFWQIQSQLFQQAMVRRSTGSTATGIQRAELVKLHFRAPPVSEQSLIADRLFSIDQMLSNESASLEKQKQEKVGLMDDLLTGRVRVTPLLESVQQAAAQTRA</sequence>
<dbReference type="Pfam" id="PF01420">
    <property type="entry name" value="Methylase_S"/>
    <property type="match status" value="2"/>
</dbReference>
<evidence type="ECO:0000259" key="4">
    <source>
        <dbReference type="Pfam" id="PF01420"/>
    </source>
</evidence>
<dbReference type="InterPro" id="IPR000055">
    <property type="entry name" value="Restrct_endonuc_typeI_TRD"/>
</dbReference>
<name>A0A1H6WZJ3_9GAMM</name>
<organism evidence="5 6">
    <name type="scientific">Azotobacter beijerinckii</name>
    <dbReference type="NCBI Taxonomy" id="170623"/>
    <lineage>
        <taxon>Bacteria</taxon>
        <taxon>Pseudomonadati</taxon>
        <taxon>Pseudomonadota</taxon>
        <taxon>Gammaproteobacteria</taxon>
        <taxon>Pseudomonadales</taxon>
        <taxon>Pseudomonadaceae</taxon>
        <taxon>Azotobacter</taxon>
    </lineage>
</organism>
<protein>
    <submittedName>
        <fullName evidence="5">Type I restriction enzyme, S subunit</fullName>
    </submittedName>
</protein>
<dbReference type="GO" id="GO:0003677">
    <property type="term" value="F:DNA binding"/>
    <property type="evidence" value="ECO:0007669"/>
    <property type="project" value="UniProtKB-KW"/>
</dbReference>
<comment type="similarity">
    <text evidence="1">Belongs to the type-I restriction system S methylase family.</text>
</comment>
<dbReference type="AlphaFoldDB" id="A0A1H6WZJ3"/>
<accession>A0A1H6WZJ3</accession>
<evidence type="ECO:0000256" key="1">
    <source>
        <dbReference type="ARBA" id="ARBA00010923"/>
    </source>
</evidence>
<feature type="domain" description="Type I restriction modification DNA specificity" evidence="4">
    <location>
        <begin position="131"/>
        <end position="308"/>
    </location>
</feature>
<dbReference type="InterPro" id="IPR044946">
    <property type="entry name" value="Restrct_endonuc_typeI_TRD_sf"/>
</dbReference>
<dbReference type="Proteomes" id="UP000199250">
    <property type="component" value="Unassembled WGS sequence"/>
</dbReference>
<feature type="domain" description="Type I restriction modification DNA specificity" evidence="4">
    <location>
        <begin position="2"/>
        <end position="81"/>
    </location>
</feature>